<feature type="domain" description="Amino acid permease/ SLC12A" evidence="18">
    <location>
        <begin position="425"/>
        <end position="501"/>
    </location>
</feature>
<dbReference type="GO" id="GO:0005886">
    <property type="term" value="C:plasma membrane"/>
    <property type="evidence" value="ECO:0007669"/>
    <property type="project" value="UniProtKB-SubCell"/>
</dbReference>
<dbReference type="GO" id="GO:0006884">
    <property type="term" value="P:cell volume homeostasis"/>
    <property type="evidence" value="ECO:0007669"/>
    <property type="project" value="TreeGrafter"/>
</dbReference>
<feature type="domain" description="Amino acid permease/ SLC12A" evidence="18">
    <location>
        <begin position="544"/>
        <end position="712"/>
    </location>
</feature>
<dbReference type="STRING" id="48709.A0A1D2NG57"/>
<dbReference type="Pfam" id="PF03522">
    <property type="entry name" value="SLC12"/>
    <property type="match status" value="2"/>
</dbReference>
<feature type="domain" description="Amino acid permease/ SLC12A" evidence="18">
    <location>
        <begin position="151"/>
        <end position="344"/>
    </location>
</feature>
<feature type="compositionally biased region" description="Basic and acidic residues" evidence="16">
    <location>
        <begin position="989"/>
        <end position="999"/>
    </location>
</feature>
<sequence>MLHVPAKPKRSSKVQESPFVPAPEQPCSISTQTSDEFYEQYYHDKILNTTPSAMDDTKISIEANHGGGPPHDDDNHDSSAHKHHYGILNHLFGGVRRRYGSSAAAERAALASNYSNTIPAASTGTDAGGLRRAPPHRSSQRGANMGTFIGVYLPCIQNIFGVILFIRLTWVVGTAGAFCGFLIVLMCCCITMLTAISMSAIATNGVVPAGGSYFMISRSLGPEFGGAVGILFYIGTTLAGAMYIVGAIEILITYIAPQISIFGDTTIPENMYNNYRVFGTGLLCIIGMVVYVGVKFVNKFAGVALACVIGSIFAIYVGLIVNFNGNDKLSMCVLGTRLIQQDGAGNCTKEPGSPLYNQFCRPHEFNGVVCDEYFEKHNATIVNGIKGLSSGVFFDNVWNSFMEKDQILAQSFSDEDILPSTTVYSNGTTTKNTYNQVIIDITTAFTILVGIFFPSVTGIMAGSNRSGDLADAQKSIPIGTICAILTTSFVYISCIFLFAGTVDNLLLRDKSFGGGEHRVAERVGDPDWLVAVNNRRRSPVSNWAPRLLQAIARDGIIPALEPFCVSSSRGEPTRALILTLCICECGVLLGNVDYLAPLLSMFFLMCYGFVNLACAVQTLLKTPNWRPRFKYYHWMLSFLGLALCITVMFMTSWYYALLAMGIAGCIYKYIEYRGAEKEWGDGIRGLNLSAARFSLLRLEETPPHTKNWRPQIMILVKLNEDLTPKHKKLFAFASQLKAGKGLTISVSVLEGEFQKQVGGGRRQTVLAQAHGRGTGQGICRRAMLPRHHHGDELLNPDDGTGRFEAEHGDDRVAIRLASEGGREDIYPSWRRQRWRCWCLKNPLLPDSMDRVSGNIDIWWIVHDGGLLMLLPFLLKQHRTWKNCKMRIFTVAQIEDNSIQMKKDLKAFLYALRIDADVEVMNSDISAYTYERTLLMEQRNQMLKELNLTKKRRRSMVETLVEQHSFDEKSPLVDREVVGNVIPEENENETQEKNKVRFAEENGEEVAPEAESEGERGSECSRGAGGAEEPAPPPPEVVVQEPNQPIKKLLDIKPDHDNVRRMHTAVKLNEVIVTKSHDAKLVIINLPSPPRSNSPESEANYMEFLEVLTEGLDRVLMVRGGGREVITIYS</sequence>
<dbReference type="Gene3D" id="1.20.1740.10">
    <property type="entry name" value="Amino acid/polyamine transporter I"/>
    <property type="match status" value="1"/>
</dbReference>
<feature type="transmembrane region" description="Helical" evidence="17">
    <location>
        <begin position="632"/>
        <end position="656"/>
    </location>
</feature>
<dbReference type="Proteomes" id="UP000094527">
    <property type="component" value="Unassembled WGS sequence"/>
</dbReference>
<keyword evidence="5" id="KW-0597">Phosphoprotein</keyword>
<evidence type="ECO:0000256" key="17">
    <source>
        <dbReference type="SAM" id="Phobius"/>
    </source>
</evidence>
<comment type="subcellular location">
    <subcellularLocation>
        <location evidence="1">Cell membrane</location>
        <topology evidence="1">Multi-pass membrane protein</topology>
    </subcellularLocation>
</comment>
<dbReference type="InterPro" id="IPR004842">
    <property type="entry name" value="SLC12A_fam"/>
</dbReference>
<keyword evidence="13" id="KW-0868">Chloride</keyword>
<dbReference type="OrthoDB" id="2020542at2759"/>
<dbReference type="GO" id="GO:0007268">
    <property type="term" value="P:chemical synaptic transmission"/>
    <property type="evidence" value="ECO:0007669"/>
    <property type="project" value="TreeGrafter"/>
</dbReference>
<feature type="compositionally biased region" description="Basic residues" evidence="16">
    <location>
        <begin position="1"/>
        <end position="12"/>
    </location>
</feature>
<comment type="similarity">
    <text evidence="14">Belongs to the SLC12A transporter family. K/Cl co-transporter subfamily.</text>
</comment>
<feature type="transmembrane region" description="Helical" evidence="17">
    <location>
        <begin position="172"/>
        <end position="193"/>
    </location>
</feature>
<evidence type="ECO:0000256" key="6">
    <source>
        <dbReference type="ARBA" id="ARBA00022692"/>
    </source>
</evidence>
<feature type="transmembrane region" description="Helical" evidence="17">
    <location>
        <begin position="476"/>
        <end position="500"/>
    </location>
</feature>
<evidence type="ECO:0000256" key="3">
    <source>
        <dbReference type="ARBA" id="ARBA00022475"/>
    </source>
</evidence>
<evidence type="ECO:0000256" key="7">
    <source>
        <dbReference type="ARBA" id="ARBA00022847"/>
    </source>
</evidence>
<feature type="transmembrane region" description="Helical" evidence="17">
    <location>
        <begin position="437"/>
        <end position="456"/>
    </location>
</feature>
<dbReference type="PRINTS" id="PR01081">
    <property type="entry name" value="KCLTRNSPORT"/>
</dbReference>
<feature type="transmembrane region" description="Helical" evidence="17">
    <location>
        <begin position="145"/>
        <end position="166"/>
    </location>
</feature>
<keyword evidence="8" id="KW-0630">Potassium</keyword>
<dbReference type="GO" id="GO:0015379">
    <property type="term" value="F:potassium:chloride symporter activity"/>
    <property type="evidence" value="ECO:0007669"/>
    <property type="project" value="InterPro"/>
</dbReference>
<evidence type="ECO:0000256" key="16">
    <source>
        <dbReference type="SAM" id="MobiDB-lite"/>
    </source>
</evidence>
<comment type="caution">
    <text evidence="20">The sequence shown here is derived from an EMBL/GenBank/DDBJ whole genome shotgun (WGS) entry which is preliminary data.</text>
</comment>
<evidence type="ECO:0000256" key="2">
    <source>
        <dbReference type="ARBA" id="ARBA00022448"/>
    </source>
</evidence>
<keyword evidence="11 17" id="KW-0472">Membrane</keyword>
<keyword evidence="9 17" id="KW-1133">Transmembrane helix</keyword>
<feature type="domain" description="SLC12A transporter C-terminal" evidence="19">
    <location>
        <begin position="1060"/>
        <end position="1129"/>
    </location>
</feature>
<feature type="transmembrane region" description="Helical" evidence="17">
    <location>
        <begin position="300"/>
        <end position="321"/>
    </location>
</feature>
<dbReference type="Pfam" id="PF00324">
    <property type="entry name" value="AA_permease"/>
    <property type="match status" value="3"/>
</dbReference>
<dbReference type="OMA" id="CHKNETA"/>
<accession>A0A1D2NG57</accession>
<dbReference type="GO" id="GO:0055075">
    <property type="term" value="P:potassium ion homeostasis"/>
    <property type="evidence" value="ECO:0007669"/>
    <property type="project" value="TreeGrafter"/>
</dbReference>
<keyword evidence="10" id="KW-0406">Ion transport</keyword>
<evidence type="ECO:0000256" key="13">
    <source>
        <dbReference type="ARBA" id="ARBA00023214"/>
    </source>
</evidence>
<feature type="region of interest" description="Disordered" evidence="16">
    <location>
        <begin position="1"/>
        <end position="28"/>
    </location>
</feature>
<evidence type="ECO:0000256" key="4">
    <source>
        <dbReference type="ARBA" id="ARBA00022538"/>
    </source>
</evidence>
<dbReference type="GO" id="GO:0045202">
    <property type="term" value="C:synapse"/>
    <property type="evidence" value="ECO:0007669"/>
    <property type="project" value="GOC"/>
</dbReference>
<dbReference type="AlphaFoldDB" id="A0A1D2NG57"/>
<comment type="catalytic activity">
    <reaction evidence="15">
        <text>K(+)(in) + chloride(in) = K(+)(out) + chloride(out)</text>
        <dbReference type="Rhea" id="RHEA:72427"/>
        <dbReference type="ChEBI" id="CHEBI:17996"/>
        <dbReference type="ChEBI" id="CHEBI:29103"/>
    </reaction>
</comment>
<evidence type="ECO:0000259" key="19">
    <source>
        <dbReference type="Pfam" id="PF03522"/>
    </source>
</evidence>
<proteinExistence type="inferred from homology"/>
<keyword evidence="3" id="KW-1003">Cell membrane</keyword>
<evidence type="ECO:0000256" key="1">
    <source>
        <dbReference type="ARBA" id="ARBA00004651"/>
    </source>
</evidence>
<evidence type="ECO:0000256" key="8">
    <source>
        <dbReference type="ARBA" id="ARBA00022958"/>
    </source>
</evidence>
<evidence type="ECO:0000313" key="20">
    <source>
        <dbReference type="EMBL" id="ODN04234.1"/>
    </source>
</evidence>
<evidence type="ECO:0000256" key="15">
    <source>
        <dbReference type="ARBA" id="ARBA00047825"/>
    </source>
</evidence>
<feature type="region of interest" description="Disordered" evidence="16">
    <location>
        <begin position="59"/>
        <end position="80"/>
    </location>
</feature>
<name>A0A1D2NG57_ORCCI</name>
<evidence type="ECO:0000256" key="11">
    <source>
        <dbReference type="ARBA" id="ARBA00023136"/>
    </source>
</evidence>
<reference evidence="20 21" key="1">
    <citation type="journal article" date="2016" name="Genome Biol. Evol.">
        <title>Gene Family Evolution Reflects Adaptation to Soil Environmental Stressors in the Genome of the Collembolan Orchesella cincta.</title>
        <authorList>
            <person name="Faddeeva-Vakhrusheva A."/>
            <person name="Derks M.F."/>
            <person name="Anvar S.Y."/>
            <person name="Agamennone V."/>
            <person name="Suring W."/>
            <person name="Smit S."/>
            <person name="van Straalen N.M."/>
            <person name="Roelofs D."/>
        </authorList>
    </citation>
    <scope>NUCLEOTIDE SEQUENCE [LARGE SCALE GENOMIC DNA]</scope>
    <source>
        <tissue evidence="20">Mixed pool</tissue>
    </source>
</reference>
<protein>
    <submittedName>
        <fullName evidence="20">Solute carrier family 12 member 6</fullName>
    </submittedName>
</protein>
<keyword evidence="12" id="KW-0325">Glycoprotein</keyword>
<dbReference type="InterPro" id="IPR004841">
    <property type="entry name" value="AA-permease/SLC12A_dom"/>
</dbReference>
<feature type="transmembrane region" description="Helical" evidence="17">
    <location>
        <begin position="230"/>
        <end position="256"/>
    </location>
</feature>
<keyword evidence="4" id="KW-0633">Potassium transport</keyword>
<dbReference type="PANTHER" id="PTHR11827:SF73">
    <property type="entry name" value="KAZACHOC, ISOFORM G"/>
    <property type="match status" value="1"/>
</dbReference>
<evidence type="ECO:0000256" key="14">
    <source>
        <dbReference type="ARBA" id="ARBA00046331"/>
    </source>
</evidence>
<feature type="compositionally biased region" description="Acidic residues" evidence="16">
    <location>
        <begin position="1000"/>
        <end position="1011"/>
    </location>
</feature>
<dbReference type="GO" id="GO:1990573">
    <property type="term" value="P:potassium ion import across plasma membrane"/>
    <property type="evidence" value="ECO:0007669"/>
    <property type="project" value="TreeGrafter"/>
</dbReference>
<dbReference type="GO" id="GO:0055064">
    <property type="term" value="P:chloride ion homeostasis"/>
    <property type="evidence" value="ECO:0007669"/>
    <property type="project" value="TreeGrafter"/>
</dbReference>
<feature type="transmembrane region" description="Helical" evidence="17">
    <location>
        <begin position="598"/>
        <end position="620"/>
    </location>
</feature>
<keyword evidence="21" id="KW-1185">Reference proteome</keyword>
<evidence type="ECO:0000256" key="9">
    <source>
        <dbReference type="ARBA" id="ARBA00022989"/>
    </source>
</evidence>
<keyword evidence="2" id="KW-0813">Transport</keyword>
<evidence type="ECO:0000256" key="5">
    <source>
        <dbReference type="ARBA" id="ARBA00022553"/>
    </source>
</evidence>
<keyword evidence="6 17" id="KW-0812">Transmembrane</keyword>
<evidence type="ECO:0000256" key="10">
    <source>
        <dbReference type="ARBA" id="ARBA00023065"/>
    </source>
</evidence>
<dbReference type="PANTHER" id="PTHR11827">
    <property type="entry name" value="SOLUTE CARRIER FAMILY 12, CATION COTRANSPORTERS"/>
    <property type="match status" value="1"/>
</dbReference>
<evidence type="ECO:0000256" key="12">
    <source>
        <dbReference type="ARBA" id="ARBA00023180"/>
    </source>
</evidence>
<gene>
    <name evidence="20" type="ORF">Ocin01_02453</name>
</gene>
<dbReference type="InterPro" id="IPR018491">
    <property type="entry name" value="SLC12_C"/>
</dbReference>
<feature type="domain" description="SLC12A transporter C-terminal" evidence="19">
    <location>
        <begin position="852"/>
        <end position="955"/>
    </location>
</feature>
<dbReference type="EMBL" id="LJIJ01000050">
    <property type="protein sequence ID" value="ODN04234.1"/>
    <property type="molecule type" value="Genomic_DNA"/>
</dbReference>
<feature type="compositionally biased region" description="Basic and acidic residues" evidence="16">
    <location>
        <begin position="70"/>
        <end position="80"/>
    </location>
</feature>
<keyword evidence="7" id="KW-0769">Symport</keyword>
<dbReference type="InterPro" id="IPR000076">
    <property type="entry name" value="KCL_cotranspt"/>
</dbReference>
<evidence type="ECO:0000259" key="18">
    <source>
        <dbReference type="Pfam" id="PF00324"/>
    </source>
</evidence>
<feature type="transmembrane region" description="Helical" evidence="17">
    <location>
        <begin position="277"/>
        <end position="294"/>
    </location>
</feature>
<organism evidence="20 21">
    <name type="scientific">Orchesella cincta</name>
    <name type="common">Springtail</name>
    <name type="synonym">Podura cincta</name>
    <dbReference type="NCBI Taxonomy" id="48709"/>
    <lineage>
        <taxon>Eukaryota</taxon>
        <taxon>Metazoa</taxon>
        <taxon>Ecdysozoa</taxon>
        <taxon>Arthropoda</taxon>
        <taxon>Hexapoda</taxon>
        <taxon>Collembola</taxon>
        <taxon>Entomobryomorpha</taxon>
        <taxon>Entomobryoidea</taxon>
        <taxon>Orchesellidae</taxon>
        <taxon>Orchesellinae</taxon>
        <taxon>Orchesella</taxon>
    </lineage>
</organism>
<feature type="region of interest" description="Disordered" evidence="16">
    <location>
        <begin position="981"/>
        <end position="1040"/>
    </location>
</feature>
<evidence type="ECO:0000313" key="21">
    <source>
        <dbReference type="Proteomes" id="UP000094527"/>
    </source>
</evidence>